<dbReference type="CDD" id="cd06225">
    <property type="entry name" value="HAMP"/>
    <property type="match status" value="1"/>
</dbReference>
<dbReference type="PROSITE" id="PS50192">
    <property type="entry name" value="T_SNARE"/>
    <property type="match status" value="1"/>
</dbReference>
<dbReference type="PANTHER" id="PTHR32089">
    <property type="entry name" value="METHYL-ACCEPTING CHEMOTAXIS PROTEIN MCPB"/>
    <property type="match status" value="1"/>
</dbReference>
<evidence type="ECO:0000256" key="6">
    <source>
        <dbReference type="ARBA" id="ARBA00022692"/>
    </source>
</evidence>
<protein>
    <submittedName>
        <fullName evidence="17">Methyl-accepting chemotaxis sensory transducer with Pas/Pac sensor</fullName>
    </submittedName>
</protein>
<comment type="similarity">
    <text evidence="10">Belongs to the methyl-accepting chemotaxis (MCP) protein family.</text>
</comment>
<organism evidence="17 18">
    <name type="scientific">Sulfurirhabdus autotrophica</name>
    <dbReference type="NCBI Taxonomy" id="1706046"/>
    <lineage>
        <taxon>Bacteria</taxon>
        <taxon>Pseudomonadati</taxon>
        <taxon>Pseudomonadota</taxon>
        <taxon>Betaproteobacteria</taxon>
        <taxon>Nitrosomonadales</taxon>
        <taxon>Sulfuricellaceae</taxon>
        <taxon>Sulfurirhabdus</taxon>
    </lineage>
</organism>
<dbReference type="CDD" id="cd00130">
    <property type="entry name" value="PAS"/>
    <property type="match status" value="1"/>
</dbReference>
<comment type="subcellular location">
    <subcellularLocation>
        <location evidence="1">Cell inner membrane</location>
        <topology evidence="1">Multi-pass membrane protein</topology>
    </subcellularLocation>
</comment>
<dbReference type="SUPFAM" id="SSF55785">
    <property type="entry name" value="PYP-like sensor domain (PAS domain)"/>
    <property type="match status" value="1"/>
</dbReference>
<evidence type="ECO:0000256" key="4">
    <source>
        <dbReference type="ARBA" id="ARBA00022500"/>
    </source>
</evidence>
<dbReference type="GO" id="GO:0052131">
    <property type="term" value="P:positive aerotaxis"/>
    <property type="evidence" value="ECO:0007669"/>
    <property type="project" value="UniProtKB-ARBA"/>
</dbReference>
<dbReference type="SMART" id="SM00283">
    <property type="entry name" value="MA"/>
    <property type="match status" value="1"/>
</dbReference>
<gene>
    <name evidence="17" type="ORF">EDC63_102181</name>
</gene>
<evidence type="ECO:0000313" key="17">
    <source>
        <dbReference type="EMBL" id="TCV89661.1"/>
    </source>
</evidence>
<dbReference type="EMBL" id="SMCO01000002">
    <property type="protein sequence ID" value="TCV89661.1"/>
    <property type="molecule type" value="Genomic_DNA"/>
</dbReference>
<reference evidence="17 18" key="1">
    <citation type="submission" date="2019-03" db="EMBL/GenBank/DDBJ databases">
        <title>Genomic Encyclopedia of Type Strains, Phase IV (KMG-IV): sequencing the most valuable type-strain genomes for metagenomic binning, comparative biology and taxonomic classification.</title>
        <authorList>
            <person name="Goeker M."/>
        </authorList>
    </citation>
    <scope>NUCLEOTIDE SEQUENCE [LARGE SCALE GENOMIC DNA]</scope>
    <source>
        <strain evidence="17 18">DSM 100309</strain>
    </source>
</reference>
<evidence type="ECO:0000256" key="11">
    <source>
        <dbReference type="PROSITE-ProRule" id="PRU00284"/>
    </source>
</evidence>
<evidence type="ECO:0000259" key="16">
    <source>
        <dbReference type="PROSITE" id="PS50885"/>
    </source>
</evidence>
<dbReference type="PANTHER" id="PTHR32089:SF112">
    <property type="entry name" value="LYSOZYME-LIKE PROTEIN-RELATED"/>
    <property type="match status" value="1"/>
</dbReference>
<dbReference type="NCBIfam" id="TIGR00229">
    <property type="entry name" value="sensory_box"/>
    <property type="match status" value="1"/>
</dbReference>
<dbReference type="SUPFAM" id="SSF58104">
    <property type="entry name" value="Methyl-accepting chemotaxis protein (MCP) signaling domain"/>
    <property type="match status" value="1"/>
</dbReference>
<evidence type="ECO:0000256" key="10">
    <source>
        <dbReference type="ARBA" id="ARBA00029447"/>
    </source>
</evidence>
<sequence>MKINMPVTQKEQPYPRGKILVSKTDTKGTITYVNDIFIEISGFSQDELVGRNHNIVRHPDMPQEAFADLWSTVKKGRPWRGLVKNRCKNGDYYWVEALVVPVRENNEIIGYMSVRKEPDRQQVNQAEALYKAIREKQTKLKRKFRLTQDTSIKLRISVFLITFTLLLLVAGLAGLSGSTSAVATVVSVGSILAWGSAFFMSHSIVRPLKQAVQFFDQIAQGNLNNAIPVDRLDETGQVLSSLAYTQAHLRVITDEIRLASLNMKKHSVMLQTDIEQVASHLQEQQDRVIEVSAAMEEVTVSISEVAKSADEAASAATTSLSTVKGGSKHMNLSMVSTGRLVTSVQESSNIIDELSKSIQKVGLVTQVIKDIADRTNLLALNAAIEAARAGEQGRGFAVVADEVRQLAERTTISTADIASIVEEIQVATQSAVASMDKAALEVGEGRSLLQETSDSFLQITGSSEQVNEIAQHIASAANEQSTASEQVAINMEKMSSLIEKNNASISGVTRVVTALAQTAGELQSLVAHFEKSLD</sequence>
<dbReference type="RefSeq" id="WP_124947030.1">
    <property type="nucleotide sequence ID" value="NZ_BHVT01000057.1"/>
</dbReference>
<keyword evidence="7 12" id="KW-1133">Transmembrane helix</keyword>
<dbReference type="Proteomes" id="UP000295367">
    <property type="component" value="Unassembled WGS sequence"/>
</dbReference>
<dbReference type="GO" id="GO:0007165">
    <property type="term" value="P:signal transduction"/>
    <property type="evidence" value="ECO:0007669"/>
    <property type="project" value="UniProtKB-KW"/>
</dbReference>
<dbReference type="Gene3D" id="1.10.287.950">
    <property type="entry name" value="Methyl-accepting chemotaxis protein"/>
    <property type="match status" value="1"/>
</dbReference>
<evidence type="ECO:0000256" key="3">
    <source>
        <dbReference type="ARBA" id="ARBA00022481"/>
    </source>
</evidence>
<dbReference type="InterPro" id="IPR003660">
    <property type="entry name" value="HAMP_dom"/>
</dbReference>
<proteinExistence type="inferred from homology"/>
<evidence type="ECO:0000256" key="5">
    <source>
        <dbReference type="ARBA" id="ARBA00022519"/>
    </source>
</evidence>
<keyword evidence="4" id="KW-0145">Chemotaxis</keyword>
<dbReference type="Pfam" id="PF08447">
    <property type="entry name" value="PAS_3"/>
    <property type="match status" value="1"/>
</dbReference>
<keyword evidence="6 12" id="KW-0812">Transmembrane</keyword>
<evidence type="ECO:0000256" key="7">
    <source>
        <dbReference type="ARBA" id="ARBA00022989"/>
    </source>
</evidence>
<evidence type="ECO:0000259" key="14">
    <source>
        <dbReference type="PROSITE" id="PS50112"/>
    </source>
</evidence>
<evidence type="ECO:0000259" key="15">
    <source>
        <dbReference type="PROSITE" id="PS50192"/>
    </source>
</evidence>
<keyword evidence="8 12" id="KW-0472">Membrane</keyword>
<dbReference type="CDD" id="cd11386">
    <property type="entry name" value="MCP_signal"/>
    <property type="match status" value="1"/>
</dbReference>
<keyword evidence="3" id="KW-0488">Methylation</keyword>
<feature type="transmembrane region" description="Helical" evidence="12">
    <location>
        <begin position="181"/>
        <end position="200"/>
    </location>
</feature>
<dbReference type="PROSITE" id="PS50885">
    <property type="entry name" value="HAMP"/>
    <property type="match status" value="1"/>
</dbReference>
<dbReference type="InterPro" id="IPR013655">
    <property type="entry name" value="PAS_fold_3"/>
</dbReference>
<dbReference type="InterPro" id="IPR035965">
    <property type="entry name" value="PAS-like_dom_sf"/>
</dbReference>
<feature type="domain" description="T-SNARE coiled-coil homology" evidence="15">
    <location>
        <begin position="446"/>
        <end position="508"/>
    </location>
</feature>
<keyword evidence="2" id="KW-1003">Cell membrane</keyword>
<dbReference type="OrthoDB" id="9813966at2"/>
<evidence type="ECO:0000313" key="18">
    <source>
        <dbReference type="Proteomes" id="UP000295367"/>
    </source>
</evidence>
<accession>A0A4R3YCT2</accession>
<dbReference type="GO" id="GO:0005886">
    <property type="term" value="C:plasma membrane"/>
    <property type="evidence" value="ECO:0007669"/>
    <property type="project" value="UniProtKB-SubCell"/>
</dbReference>
<name>A0A4R3YCT2_9PROT</name>
<dbReference type="FunFam" id="3.30.450.20:FF:000046">
    <property type="entry name" value="Aerotaxis sensor receptor"/>
    <property type="match status" value="1"/>
</dbReference>
<dbReference type="Gene3D" id="3.30.450.20">
    <property type="entry name" value="PAS domain"/>
    <property type="match status" value="1"/>
</dbReference>
<dbReference type="InterPro" id="IPR000014">
    <property type="entry name" value="PAS"/>
</dbReference>
<dbReference type="PROSITE" id="PS50112">
    <property type="entry name" value="PAS"/>
    <property type="match status" value="1"/>
</dbReference>
<dbReference type="PROSITE" id="PS50111">
    <property type="entry name" value="CHEMOTAXIS_TRANSDUC_2"/>
    <property type="match status" value="1"/>
</dbReference>
<feature type="transmembrane region" description="Helical" evidence="12">
    <location>
        <begin position="152"/>
        <end position="175"/>
    </location>
</feature>
<feature type="domain" description="HAMP" evidence="16">
    <location>
        <begin position="202"/>
        <end position="254"/>
    </location>
</feature>
<dbReference type="SMART" id="SM00304">
    <property type="entry name" value="HAMP"/>
    <property type="match status" value="1"/>
</dbReference>
<dbReference type="Pfam" id="PF00015">
    <property type="entry name" value="MCPsignal"/>
    <property type="match status" value="1"/>
</dbReference>
<comment type="caution">
    <text evidence="17">The sequence shown here is derived from an EMBL/GenBank/DDBJ whole genome shotgun (WGS) entry which is preliminary data.</text>
</comment>
<evidence type="ECO:0000256" key="2">
    <source>
        <dbReference type="ARBA" id="ARBA00022475"/>
    </source>
</evidence>
<evidence type="ECO:0000256" key="9">
    <source>
        <dbReference type="ARBA" id="ARBA00023224"/>
    </source>
</evidence>
<dbReference type="InterPro" id="IPR000727">
    <property type="entry name" value="T_SNARE_dom"/>
</dbReference>
<dbReference type="FunFam" id="1.10.287.950:FF:000001">
    <property type="entry name" value="Methyl-accepting chemotaxis sensory transducer"/>
    <property type="match status" value="1"/>
</dbReference>
<keyword evidence="9 11" id="KW-0807">Transducer</keyword>
<evidence type="ECO:0000259" key="13">
    <source>
        <dbReference type="PROSITE" id="PS50111"/>
    </source>
</evidence>
<keyword evidence="18" id="KW-1185">Reference proteome</keyword>
<dbReference type="Pfam" id="PF00672">
    <property type="entry name" value="HAMP"/>
    <property type="match status" value="1"/>
</dbReference>
<keyword evidence="5" id="KW-0997">Cell inner membrane</keyword>
<evidence type="ECO:0000256" key="8">
    <source>
        <dbReference type="ARBA" id="ARBA00023136"/>
    </source>
</evidence>
<feature type="domain" description="PAS" evidence="14">
    <location>
        <begin position="25"/>
        <end position="60"/>
    </location>
</feature>
<feature type="domain" description="Methyl-accepting transducer" evidence="13">
    <location>
        <begin position="259"/>
        <end position="495"/>
    </location>
</feature>
<dbReference type="InterPro" id="IPR004089">
    <property type="entry name" value="MCPsignal_dom"/>
</dbReference>
<dbReference type="AlphaFoldDB" id="A0A4R3YCT2"/>
<evidence type="ECO:0000256" key="1">
    <source>
        <dbReference type="ARBA" id="ARBA00004429"/>
    </source>
</evidence>
<evidence type="ECO:0000256" key="12">
    <source>
        <dbReference type="SAM" id="Phobius"/>
    </source>
</evidence>